<feature type="chain" id="PRO_5022721809" evidence="2">
    <location>
        <begin position="25"/>
        <end position="96"/>
    </location>
</feature>
<gene>
    <name evidence="3" type="ORF">PGTUg99_033100</name>
</gene>
<dbReference type="EMBL" id="VDEP01000171">
    <property type="protein sequence ID" value="KAA1126689.1"/>
    <property type="molecule type" value="Genomic_DNA"/>
</dbReference>
<keyword evidence="2" id="KW-0732">Signal</keyword>
<evidence type="ECO:0000313" key="4">
    <source>
        <dbReference type="Proteomes" id="UP000325313"/>
    </source>
</evidence>
<feature type="compositionally biased region" description="Polar residues" evidence="1">
    <location>
        <begin position="81"/>
        <end position="96"/>
    </location>
</feature>
<name>A0A5B0RMM6_PUCGR</name>
<evidence type="ECO:0000256" key="1">
    <source>
        <dbReference type="SAM" id="MobiDB-lite"/>
    </source>
</evidence>
<sequence length="96" mass="10677">MKVTCSLAVGVSMILLTRFDSCNAGPLIPRGLPGLEIVGRTAQMGTRVTLGKFLFESFWKALEIEREEEMKEMDLYGHQFTRPSPDSSNRSPTPSN</sequence>
<protein>
    <submittedName>
        <fullName evidence="3">Uncharacterized protein</fullName>
    </submittedName>
</protein>
<dbReference type="Proteomes" id="UP000325313">
    <property type="component" value="Unassembled WGS sequence"/>
</dbReference>
<evidence type="ECO:0000313" key="3">
    <source>
        <dbReference type="EMBL" id="KAA1126689.1"/>
    </source>
</evidence>
<organism evidence="3 4">
    <name type="scientific">Puccinia graminis f. sp. tritici</name>
    <dbReference type="NCBI Taxonomy" id="56615"/>
    <lineage>
        <taxon>Eukaryota</taxon>
        <taxon>Fungi</taxon>
        <taxon>Dikarya</taxon>
        <taxon>Basidiomycota</taxon>
        <taxon>Pucciniomycotina</taxon>
        <taxon>Pucciniomycetes</taxon>
        <taxon>Pucciniales</taxon>
        <taxon>Pucciniaceae</taxon>
        <taxon>Puccinia</taxon>
    </lineage>
</organism>
<dbReference type="AlphaFoldDB" id="A0A5B0RMM6"/>
<comment type="caution">
    <text evidence="3">The sequence shown here is derived from an EMBL/GenBank/DDBJ whole genome shotgun (WGS) entry which is preliminary data.</text>
</comment>
<accession>A0A5B0RMM6</accession>
<feature type="signal peptide" evidence="2">
    <location>
        <begin position="1"/>
        <end position="24"/>
    </location>
</feature>
<feature type="region of interest" description="Disordered" evidence="1">
    <location>
        <begin position="77"/>
        <end position="96"/>
    </location>
</feature>
<proteinExistence type="predicted"/>
<evidence type="ECO:0000256" key="2">
    <source>
        <dbReference type="SAM" id="SignalP"/>
    </source>
</evidence>
<reference evidence="3 4" key="1">
    <citation type="submission" date="2019-05" db="EMBL/GenBank/DDBJ databases">
        <title>Emergence of the Ug99 lineage of the wheat stem rust pathogen through somatic hybridization.</title>
        <authorList>
            <person name="Li F."/>
            <person name="Upadhyaya N.M."/>
            <person name="Sperschneider J."/>
            <person name="Matny O."/>
            <person name="Nguyen-Phuc H."/>
            <person name="Mago R."/>
            <person name="Raley C."/>
            <person name="Miller M.E."/>
            <person name="Silverstein K.A.T."/>
            <person name="Henningsen E."/>
            <person name="Hirsch C.D."/>
            <person name="Visser B."/>
            <person name="Pretorius Z.A."/>
            <person name="Steffenson B.J."/>
            <person name="Schwessinger B."/>
            <person name="Dodds P.N."/>
            <person name="Figueroa M."/>
        </authorList>
    </citation>
    <scope>NUCLEOTIDE SEQUENCE [LARGE SCALE GENOMIC DNA]</scope>
    <source>
        <strain evidence="3 4">Ug99</strain>
    </source>
</reference>